<dbReference type="EMBL" id="JH171224">
    <property type="protein sequence ID" value="EHB11073.1"/>
    <property type="molecule type" value="Genomic_DNA"/>
</dbReference>
<evidence type="ECO:0000256" key="7">
    <source>
        <dbReference type="ARBA" id="ARBA00022989"/>
    </source>
</evidence>
<evidence type="ECO:0000313" key="16">
    <source>
        <dbReference type="Proteomes" id="UP000006813"/>
    </source>
</evidence>
<name>G5BP62_HETGA</name>
<feature type="signal peptide" evidence="13">
    <location>
        <begin position="1"/>
        <end position="22"/>
    </location>
</feature>
<comment type="subcellular location">
    <subcellularLocation>
        <location evidence="1">Cell membrane</location>
        <topology evidence="1">Multi-pass membrane protein</topology>
    </subcellularLocation>
</comment>
<keyword evidence="13" id="KW-0732">Signal</keyword>
<proteinExistence type="inferred from homology"/>
<evidence type="ECO:0000259" key="14">
    <source>
        <dbReference type="PROSITE" id="PS50262"/>
    </source>
</evidence>
<keyword evidence="6" id="KW-0552">Olfaction</keyword>
<feature type="domain" description="G-protein coupled receptors family 1 profile" evidence="14">
    <location>
        <begin position="1"/>
        <end position="165"/>
    </location>
</feature>
<dbReference type="FunFam" id="1.10.1220.70:FF:000001">
    <property type="entry name" value="Olfactory receptor"/>
    <property type="match status" value="1"/>
</dbReference>
<feature type="transmembrane region" description="Helical" evidence="12">
    <location>
        <begin position="87"/>
        <end position="110"/>
    </location>
</feature>
<keyword evidence="7 12" id="KW-1133">Transmembrane helix</keyword>
<gene>
    <name evidence="15" type="ORF">GW7_09945</name>
</gene>
<evidence type="ECO:0000256" key="1">
    <source>
        <dbReference type="ARBA" id="ARBA00004651"/>
    </source>
</evidence>
<keyword evidence="5 12" id="KW-0812">Transmembrane</keyword>
<keyword evidence="11" id="KW-0807">Transducer</keyword>
<keyword evidence="3" id="KW-1003">Cell membrane</keyword>
<reference evidence="15 16" key="1">
    <citation type="journal article" date="2011" name="Nature">
        <title>Genome sequencing reveals insights into physiology and longevity of the naked mole rat.</title>
        <authorList>
            <person name="Kim E.B."/>
            <person name="Fang X."/>
            <person name="Fushan A.A."/>
            <person name="Huang Z."/>
            <person name="Lobanov A.V."/>
            <person name="Han L."/>
            <person name="Marino S.M."/>
            <person name="Sun X."/>
            <person name="Turanov A.A."/>
            <person name="Yang P."/>
            <person name="Yim S.H."/>
            <person name="Zhao X."/>
            <person name="Kasaikina M.V."/>
            <person name="Stoletzki N."/>
            <person name="Peng C."/>
            <person name="Polak P."/>
            <person name="Xiong Z."/>
            <person name="Kiezun A."/>
            <person name="Zhu Y."/>
            <person name="Chen Y."/>
            <person name="Kryukov G.V."/>
            <person name="Zhang Q."/>
            <person name="Peshkin L."/>
            <person name="Yang L."/>
            <person name="Bronson R.T."/>
            <person name="Buffenstein R."/>
            <person name="Wang B."/>
            <person name="Han C."/>
            <person name="Li Q."/>
            <person name="Chen L."/>
            <person name="Zhao W."/>
            <person name="Sunyaev S.R."/>
            <person name="Park T.J."/>
            <person name="Zhang G."/>
            <person name="Wang J."/>
            <person name="Gladyshev V.N."/>
        </authorList>
    </citation>
    <scope>NUCLEOTIDE SEQUENCE [LARGE SCALE GENOMIC DNA]</scope>
</reference>
<dbReference type="InParanoid" id="G5BP62"/>
<dbReference type="Proteomes" id="UP000006813">
    <property type="component" value="Unassembled WGS sequence"/>
</dbReference>
<sequence length="165" mass="18368">MVQFFFGCACVLMVMFMLAVMAYEQFVAVGKPLLYTVAMSPKLCALLVAVTYMWGALCSLTITYSLVQLSYCESNIINHFTCEYSEVLAVSCSSPLTAITIFHGTILLLFCAPNATTSWVIVKVASVFYRVVIAMPIPLIYSLRNKDVKDALRKFVFIKSLCHVT</sequence>
<feature type="chain" id="PRO_5003474638" evidence="13">
    <location>
        <begin position="23"/>
        <end position="165"/>
    </location>
</feature>
<evidence type="ECO:0000256" key="6">
    <source>
        <dbReference type="ARBA" id="ARBA00022725"/>
    </source>
</evidence>
<keyword evidence="10 15" id="KW-0675">Receptor</keyword>
<evidence type="ECO:0000256" key="13">
    <source>
        <dbReference type="SAM" id="SignalP"/>
    </source>
</evidence>
<evidence type="ECO:0000256" key="3">
    <source>
        <dbReference type="ARBA" id="ARBA00022475"/>
    </source>
</evidence>
<evidence type="ECO:0000256" key="5">
    <source>
        <dbReference type="ARBA" id="ARBA00022692"/>
    </source>
</evidence>
<evidence type="ECO:0000256" key="11">
    <source>
        <dbReference type="ARBA" id="ARBA00023224"/>
    </source>
</evidence>
<evidence type="ECO:0000256" key="8">
    <source>
        <dbReference type="ARBA" id="ARBA00023040"/>
    </source>
</evidence>
<dbReference type="GO" id="GO:0004930">
    <property type="term" value="F:G protein-coupled receptor activity"/>
    <property type="evidence" value="ECO:0007669"/>
    <property type="project" value="UniProtKB-KW"/>
</dbReference>
<evidence type="ECO:0000256" key="4">
    <source>
        <dbReference type="ARBA" id="ARBA00022606"/>
    </source>
</evidence>
<dbReference type="PROSITE" id="PS50262">
    <property type="entry name" value="G_PROTEIN_RECEP_F1_2"/>
    <property type="match status" value="1"/>
</dbReference>
<feature type="transmembrane region" description="Helical" evidence="12">
    <location>
        <begin position="116"/>
        <end position="143"/>
    </location>
</feature>
<evidence type="ECO:0000256" key="10">
    <source>
        <dbReference type="ARBA" id="ARBA00023170"/>
    </source>
</evidence>
<protein>
    <submittedName>
        <fullName evidence="15">Olfactory receptor 5D13</fullName>
    </submittedName>
</protein>
<comment type="similarity">
    <text evidence="2">Belongs to the G-protein coupled receptor 1 family.</text>
</comment>
<dbReference type="InterPro" id="IPR017452">
    <property type="entry name" value="GPCR_Rhodpsn_7TM"/>
</dbReference>
<dbReference type="STRING" id="10181.G5BP62"/>
<dbReference type="PANTHER" id="PTHR48018">
    <property type="entry name" value="OLFACTORY RECEPTOR"/>
    <property type="match status" value="1"/>
</dbReference>
<dbReference type="Gene3D" id="1.20.1070.10">
    <property type="entry name" value="Rhodopsin 7-helix transmembrane proteins"/>
    <property type="match status" value="1"/>
</dbReference>
<evidence type="ECO:0000256" key="2">
    <source>
        <dbReference type="ARBA" id="ARBA00010663"/>
    </source>
</evidence>
<dbReference type="AlphaFoldDB" id="G5BP62"/>
<keyword evidence="8" id="KW-0297">G-protein coupled receptor</keyword>
<organism evidence="15 16">
    <name type="scientific">Heterocephalus glaber</name>
    <name type="common">Naked mole rat</name>
    <dbReference type="NCBI Taxonomy" id="10181"/>
    <lineage>
        <taxon>Eukaryota</taxon>
        <taxon>Metazoa</taxon>
        <taxon>Chordata</taxon>
        <taxon>Craniata</taxon>
        <taxon>Vertebrata</taxon>
        <taxon>Euteleostomi</taxon>
        <taxon>Mammalia</taxon>
        <taxon>Eutheria</taxon>
        <taxon>Euarchontoglires</taxon>
        <taxon>Glires</taxon>
        <taxon>Rodentia</taxon>
        <taxon>Hystricomorpha</taxon>
        <taxon>Bathyergidae</taxon>
        <taxon>Heterocephalus</taxon>
    </lineage>
</organism>
<evidence type="ECO:0000313" key="15">
    <source>
        <dbReference type="EMBL" id="EHB11073.1"/>
    </source>
</evidence>
<evidence type="ECO:0000256" key="12">
    <source>
        <dbReference type="SAM" id="Phobius"/>
    </source>
</evidence>
<dbReference type="GO" id="GO:0005886">
    <property type="term" value="C:plasma membrane"/>
    <property type="evidence" value="ECO:0007669"/>
    <property type="project" value="UniProtKB-SubCell"/>
</dbReference>
<feature type="transmembrane region" description="Helical" evidence="12">
    <location>
        <begin position="46"/>
        <end position="67"/>
    </location>
</feature>
<evidence type="ECO:0000256" key="9">
    <source>
        <dbReference type="ARBA" id="ARBA00023136"/>
    </source>
</evidence>
<accession>G5BP62</accession>
<keyword evidence="4" id="KW-0716">Sensory transduction</keyword>
<keyword evidence="9 12" id="KW-0472">Membrane</keyword>
<dbReference type="SUPFAM" id="SSF81321">
    <property type="entry name" value="Family A G protein-coupled receptor-like"/>
    <property type="match status" value="1"/>
</dbReference>
<dbReference type="GO" id="GO:0007608">
    <property type="term" value="P:sensory perception of smell"/>
    <property type="evidence" value="ECO:0007669"/>
    <property type="project" value="UniProtKB-KW"/>
</dbReference>